<feature type="region of interest" description="Disordered" evidence="4">
    <location>
        <begin position="1"/>
        <end position="20"/>
    </location>
</feature>
<evidence type="ECO:0000256" key="4">
    <source>
        <dbReference type="SAM" id="MobiDB-lite"/>
    </source>
</evidence>
<reference evidence="6 7" key="1">
    <citation type="submission" date="2018-08" db="EMBL/GenBank/DDBJ databases">
        <title>Sequencing the genomes of 1000 actinobacteria strains.</title>
        <authorList>
            <person name="Klenk H.-P."/>
        </authorList>
    </citation>
    <scope>NUCLEOTIDE SEQUENCE [LARGE SCALE GENOMIC DNA]</scope>
    <source>
        <strain evidence="6 7">DSM 22891</strain>
    </source>
</reference>
<evidence type="ECO:0000259" key="5">
    <source>
        <dbReference type="PROSITE" id="PS51462"/>
    </source>
</evidence>
<dbReference type="EMBL" id="QTUC01000001">
    <property type="protein sequence ID" value="REF37075.1"/>
    <property type="molecule type" value="Genomic_DNA"/>
</dbReference>
<accession>A0A3D9VDA6</accession>
<dbReference type="PROSITE" id="PS00893">
    <property type="entry name" value="NUDIX_BOX"/>
    <property type="match status" value="1"/>
</dbReference>
<gene>
    <name evidence="6" type="ORF">DFJ64_2511</name>
</gene>
<sequence>MDAPDHTGAGPVESASVTTSPSLAERFPTLFTPTRWEWAGFDATFSVDRPPESLVQSVHVVGFVGSSIVVCRHRGNEWFLPGGTREPGESIEQTADRELLEEAGARRLGPLRWLGAHRGVSDHPAPYRPHLPHPEKAWLWCVADVELVATPTNPPDGEQVKEVRVTSLSEAQALLRENEEWYPDLLFLAAETRRAQALS</sequence>
<evidence type="ECO:0000256" key="3">
    <source>
        <dbReference type="RuleBase" id="RU003476"/>
    </source>
</evidence>
<evidence type="ECO:0000313" key="7">
    <source>
        <dbReference type="Proteomes" id="UP000256485"/>
    </source>
</evidence>
<comment type="caution">
    <text evidence="6">The sequence shown here is derived from an EMBL/GenBank/DDBJ whole genome shotgun (WGS) entry which is preliminary data.</text>
</comment>
<dbReference type="InterPro" id="IPR015797">
    <property type="entry name" value="NUDIX_hydrolase-like_dom_sf"/>
</dbReference>
<protein>
    <submittedName>
        <fullName evidence="6">8-oxo-dGTP diphosphatase</fullName>
    </submittedName>
</protein>
<dbReference type="SUPFAM" id="SSF55811">
    <property type="entry name" value="Nudix"/>
    <property type="match status" value="1"/>
</dbReference>
<name>A0A3D9VDA6_THECX</name>
<dbReference type="InterPro" id="IPR020476">
    <property type="entry name" value="Nudix_hydrolase"/>
</dbReference>
<dbReference type="Proteomes" id="UP000256485">
    <property type="component" value="Unassembled WGS sequence"/>
</dbReference>
<dbReference type="InterPro" id="IPR000086">
    <property type="entry name" value="NUDIX_hydrolase_dom"/>
</dbReference>
<dbReference type="Pfam" id="PF00293">
    <property type="entry name" value="NUDIX"/>
    <property type="match status" value="1"/>
</dbReference>
<dbReference type="AlphaFoldDB" id="A0A3D9VDA6"/>
<dbReference type="InterPro" id="IPR020084">
    <property type="entry name" value="NUDIX_hydrolase_CS"/>
</dbReference>
<keyword evidence="2 3" id="KW-0378">Hydrolase</keyword>
<dbReference type="PROSITE" id="PS51462">
    <property type="entry name" value="NUDIX"/>
    <property type="match status" value="1"/>
</dbReference>
<organism evidence="6 7">
    <name type="scientific">Thermasporomyces composti</name>
    <dbReference type="NCBI Taxonomy" id="696763"/>
    <lineage>
        <taxon>Bacteria</taxon>
        <taxon>Bacillati</taxon>
        <taxon>Actinomycetota</taxon>
        <taxon>Actinomycetes</taxon>
        <taxon>Propionibacteriales</taxon>
        <taxon>Nocardioidaceae</taxon>
        <taxon>Thermasporomyces</taxon>
    </lineage>
</organism>
<proteinExistence type="inferred from homology"/>
<dbReference type="GO" id="GO:0016787">
    <property type="term" value="F:hydrolase activity"/>
    <property type="evidence" value="ECO:0007669"/>
    <property type="project" value="UniProtKB-KW"/>
</dbReference>
<dbReference type="OrthoDB" id="3689607at2"/>
<keyword evidence="7" id="KW-1185">Reference proteome</keyword>
<feature type="domain" description="Nudix hydrolase" evidence="5">
    <location>
        <begin position="53"/>
        <end position="188"/>
    </location>
</feature>
<dbReference type="PRINTS" id="PR00502">
    <property type="entry name" value="NUDIXFAMILY"/>
</dbReference>
<comment type="similarity">
    <text evidence="1 3">Belongs to the Nudix hydrolase family.</text>
</comment>
<evidence type="ECO:0000313" key="6">
    <source>
        <dbReference type="EMBL" id="REF37075.1"/>
    </source>
</evidence>
<evidence type="ECO:0000256" key="2">
    <source>
        <dbReference type="ARBA" id="ARBA00022801"/>
    </source>
</evidence>
<evidence type="ECO:0000256" key="1">
    <source>
        <dbReference type="ARBA" id="ARBA00005582"/>
    </source>
</evidence>
<dbReference type="Gene3D" id="3.90.79.10">
    <property type="entry name" value="Nucleoside Triphosphate Pyrophosphohydrolase"/>
    <property type="match status" value="1"/>
</dbReference>